<organism evidence="2">
    <name type="scientific">Pristhesancus plagipennis</name>
    <name type="common">Common assassin bug</name>
    <dbReference type="NCBI Taxonomy" id="1955184"/>
    <lineage>
        <taxon>Eukaryota</taxon>
        <taxon>Metazoa</taxon>
        <taxon>Ecdysozoa</taxon>
        <taxon>Arthropoda</taxon>
        <taxon>Hexapoda</taxon>
        <taxon>Insecta</taxon>
        <taxon>Pterygota</taxon>
        <taxon>Neoptera</taxon>
        <taxon>Paraneoptera</taxon>
        <taxon>Hemiptera</taxon>
        <taxon>Heteroptera</taxon>
        <taxon>Panheteroptera</taxon>
        <taxon>Cimicomorpha</taxon>
        <taxon>Reduviidae</taxon>
        <taxon>Harpactorinae</taxon>
        <taxon>Harpactorini</taxon>
        <taxon>Pristhesancus</taxon>
    </lineage>
</organism>
<keyword evidence="1" id="KW-0732">Signal</keyword>
<accession>A0A2K8JLY0</accession>
<name>A0A2K8JLY0_PRIPG</name>
<feature type="chain" id="PRO_5014940255" evidence="1">
    <location>
        <begin position="22"/>
        <end position="60"/>
    </location>
</feature>
<feature type="signal peptide" evidence="1">
    <location>
        <begin position="1"/>
        <end position="21"/>
    </location>
</feature>
<sequence>MFDYQFWFFFFFIYIQKLVATMPSPTTHTHTQVPGSIRVTSSLNFVGPSFPKSLAKSPCG</sequence>
<dbReference type="AlphaFoldDB" id="A0A2K8JLY0"/>
<evidence type="ECO:0000256" key="1">
    <source>
        <dbReference type="SAM" id="SignalP"/>
    </source>
</evidence>
<protein>
    <submittedName>
        <fullName evidence="2">Uncharacterized protein</fullName>
    </submittedName>
</protein>
<evidence type="ECO:0000313" key="2">
    <source>
        <dbReference type="EMBL" id="ATU82809.1"/>
    </source>
</evidence>
<reference evidence="2" key="1">
    <citation type="submission" date="2016-10" db="EMBL/GenBank/DDBJ databases">
        <title>The assassin bug Pristhesancus plagipennis produces two different types of venom.</title>
        <authorList>
            <person name="Walker A.A."/>
            <person name="Herzig V."/>
            <person name="Jin J."/>
            <person name="Fry B.G."/>
            <person name="King G.F."/>
        </authorList>
    </citation>
    <scope>NUCLEOTIDE SEQUENCE</scope>
    <source>
        <tissue evidence="2">Venom/labial glands</tissue>
    </source>
</reference>
<dbReference type="EMBL" id="KY031058">
    <property type="protein sequence ID" value="ATU82809.1"/>
    <property type="molecule type" value="mRNA"/>
</dbReference>
<proteinExistence type="evidence at transcript level"/>